<dbReference type="Proteomes" id="UP000186364">
    <property type="component" value="Unassembled WGS sequence"/>
</dbReference>
<sequence>MPAKSKAQQMAAGAALSAKRGERKKSSLKGASKSMAESMSEKELSDMASTKQTGKPQHASSKH</sequence>
<comment type="caution">
    <text evidence="2">The sequence shown here is derived from an EMBL/GenBank/DDBJ whole genome shotgun (WGS) entry which is preliminary data.</text>
</comment>
<protein>
    <submittedName>
        <fullName evidence="2">DUF3008 domain-containing protein</fullName>
    </submittedName>
</protein>
<feature type="compositionally biased region" description="Low complexity" evidence="1">
    <location>
        <begin position="1"/>
        <end position="18"/>
    </location>
</feature>
<proteinExistence type="predicted"/>
<evidence type="ECO:0000313" key="3">
    <source>
        <dbReference type="Proteomes" id="UP000186364"/>
    </source>
</evidence>
<evidence type="ECO:0000313" key="2">
    <source>
        <dbReference type="EMBL" id="OLP60313.1"/>
    </source>
</evidence>
<accession>A0A1Q9AXZ6</accession>
<evidence type="ECO:0000256" key="1">
    <source>
        <dbReference type="SAM" id="MobiDB-lite"/>
    </source>
</evidence>
<dbReference type="AlphaFoldDB" id="A0A1Q9AXZ6"/>
<keyword evidence="3" id="KW-1185">Reference proteome</keyword>
<dbReference type="Pfam" id="PF11450">
    <property type="entry name" value="DUF3008"/>
    <property type="match status" value="1"/>
</dbReference>
<feature type="compositionally biased region" description="Polar residues" evidence="1">
    <location>
        <begin position="47"/>
        <end position="63"/>
    </location>
</feature>
<feature type="region of interest" description="Disordered" evidence="1">
    <location>
        <begin position="1"/>
        <end position="63"/>
    </location>
</feature>
<gene>
    <name evidence="2" type="ORF">BJF93_15255</name>
</gene>
<reference evidence="2 3" key="1">
    <citation type="submission" date="2016-09" db="EMBL/GenBank/DDBJ databases">
        <title>Rhizobium sp. nov., a novel species isolated from the rice rhizosphere.</title>
        <authorList>
            <person name="Zhao J."/>
            <person name="Zhang X."/>
        </authorList>
    </citation>
    <scope>NUCLEOTIDE SEQUENCE [LARGE SCALE GENOMIC DNA]</scope>
    <source>
        <strain evidence="2 3">1.7048</strain>
    </source>
</reference>
<dbReference type="EMBL" id="MKIP01000037">
    <property type="protein sequence ID" value="OLP60313.1"/>
    <property type="molecule type" value="Genomic_DNA"/>
</dbReference>
<organism evidence="2 3">
    <name type="scientific">Xaviernesmea oryzae</name>
    <dbReference type="NCBI Taxonomy" id="464029"/>
    <lineage>
        <taxon>Bacteria</taxon>
        <taxon>Pseudomonadati</taxon>
        <taxon>Pseudomonadota</taxon>
        <taxon>Alphaproteobacteria</taxon>
        <taxon>Hyphomicrobiales</taxon>
        <taxon>Rhizobiaceae</taxon>
        <taxon>Rhizobium/Agrobacterium group</taxon>
        <taxon>Xaviernesmea</taxon>
    </lineage>
</organism>
<dbReference type="RefSeq" id="WP_075627329.1">
    <property type="nucleotide sequence ID" value="NZ_FOAM01000001.1"/>
</dbReference>
<name>A0A1Q9AXZ6_9HYPH</name>
<dbReference type="InterPro" id="IPR021553">
    <property type="entry name" value="DUF3008"/>
</dbReference>